<evidence type="ECO:0000313" key="1">
    <source>
        <dbReference type="EMBL" id="SUD48496.1"/>
    </source>
</evidence>
<dbReference type="STRING" id="1406858.GCA_000710895_04498"/>
<proteinExistence type="predicted"/>
<name>A0A379JJD7_9NOCA</name>
<dbReference type="OrthoDB" id="4571425at2"/>
<dbReference type="EMBL" id="UGRY01000005">
    <property type="protein sequence ID" value="SUD48496.1"/>
    <property type="molecule type" value="Genomic_DNA"/>
</dbReference>
<evidence type="ECO:0000313" key="2">
    <source>
        <dbReference type="Proteomes" id="UP000255467"/>
    </source>
</evidence>
<sequence length="281" mass="31231">MSRVSQLVEEIAGRTSNLLRRAGEGYVTRYRAGSGGLRNTAAGLTGADQRNAPKFTWERASRIAWTTSAGLWGYQILASDSAERAGPSSDGPVQEVDALVELSPTLAKTLRDLEADGWIIQWGPKGSGYYTVREQKLINIDIAAKGDDLLLTDILAHEAGHARKSDVPISIRPPTKDMTREQWIDEHLYNSFVDEAEAELTSAQVRREISENGGPDIRSFDGDGDSIRFAVEVAYNSHASGMISRQEARLIIADSINHPHSFWYQKYYPFYQKLSDDYFGD</sequence>
<gene>
    <name evidence="1" type="ORF">NCTC1934_05831</name>
</gene>
<protein>
    <submittedName>
        <fullName evidence="1">Uncharacterized protein</fullName>
    </submittedName>
</protein>
<reference evidence="1 2" key="1">
    <citation type="submission" date="2018-06" db="EMBL/GenBank/DDBJ databases">
        <authorList>
            <consortium name="Pathogen Informatics"/>
            <person name="Doyle S."/>
        </authorList>
    </citation>
    <scope>NUCLEOTIDE SEQUENCE [LARGE SCALE GENOMIC DNA]</scope>
    <source>
        <strain evidence="1 2">NCTC1934</strain>
    </source>
</reference>
<dbReference type="Proteomes" id="UP000255467">
    <property type="component" value="Unassembled WGS sequence"/>
</dbReference>
<keyword evidence="2" id="KW-1185">Reference proteome</keyword>
<dbReference type="AlphaFoldDB" id="A0A379JJD7"/>
<organism evidence="1 2">
    <name type="scientific">Nocardia otitidiscaviarum</name>
    <dbReference type="NCBI Taxonomy" id="1823"/>
    <lineage>
        <taxon>Bacteria</taxon>
        <taxon>Bacillati</taxon>
        <taxon>Actinomycetota</taxon>
        <taxon>Actinomycetes</taxon>
        <taxon>Mycobacteriales</taxon>
        <taxon>Nocardiaceae</taxon>
        <taxon>Nocardia</taxon>
    </lineage>
</organism>
<dbReference type="RefSeq" id="WP_147287215.1">
    <property type="nucleotide sequence ID" value="NZ_UGRY01000005.1"/>
</dbReference>
<accession>A0A379JJD7</accession>